<name>A0A2S8SQU2_9BACT</name>
<sequence length="110" mass="12661">MLEQTEGETTMIQKTIGTSGDQLYDIVHTQIIPDADMMVANAVIMHLESHAGDEPRQGFRINYFRQFMLRRPMTDEQLLENARGEIVMFFEGGKGDWENPEPNGYLINRL</sequence>
<dbReference type="AlphaFoldDB" id="A0A2S8SQU2"/>
<dbReference type="EMBL" id="NIGF01000015">
    <property type="protein sequence ID" value="PQV63174.1"/>
    <property type="molecule type" value="Genomic_DNA"/>
</dbReference>
<accession>A0A2S8SQU2</accession>
<dbReference type="RefSeq" id="WP_106380760.1">
    <property type="nucleotide sequence ID" value="NZ_NIGF01000015.1"/>
</dbReference>
<reference evidence="1 2" key="1">
    <citation type="journal article" date="2018" name="Syst. Appl. Microbiol.">
        <title>Abditibacterium utsteinense sp. nov., the first cultivated member of candidate phylum FBP, isolated from ice-free Antarctic soil samples.</title>
        <authorList>
            <person name="Tahon G."/>
            <person name="Tytgat B."/>
            <person name="Lebbe L."/>
            <person name="Carlier A."/>
            <person name="Willems A."/>
        </authorList>
    </citation>
    <scope>NUCLEOTIDE SEQUENCE [LARGE SCALE GENOMIC DNA]</scope>
    <source>
        <strain evidence="1 2">LMG 29911</strain>
    </source>
</reference>
<proteinExistence type="predicted"/>
<evidence type="ECO:0000313" key="1">
    <source>
        <dbReference type="EMBL" id="PQV63174.1"/>
    </source>
</evidence>
<dbReference type="Proteomes" id="UP000237684">
    <property type="component" value="Unassembled WGS sequence"/>
</dbReference>
<keyword evidence="2" id="KW-1185">Reference proteome</keyword>
<comment type="caution">
    <text evidence="1">The sequence shown here is derived from an EMBL/GenBank/DDBJ whole genome shotgun (WGS) entry which is preliminary data.</text>
</comment>
<evidence type="ECO:0000313" key="2">
    <source>
        <dbReference type="Proteomes" id="UP000237684"/>
    </source>
</evidence>
<dbReference type="InParanoid" id="A0A2S8SQU2"/>
<protein>
    <submittedName>
        <fullName evidence="1">Uncharacterized protein</fullName>
    </submittedName>
</protein>
<organism evidence="1 2">
    <name type="scientific">Abditibacterium utsteinense</name>
    <dbReference type="NCBI Taxonomy" id="1960156"/>
    <lineage>
        <taxon>Bacteria</taxon>
        <taxon>Pseudomonadati</taxon>
        <taxon>Abditibacteriota</taxon>
        <taxon>Abditibacteriia</taxon>
        <taxon>Abditibacteriales</taxon>
        <taxon>Abditibacteriaceae</taxon>
        <taxon>Abditibacterium</taxon>
    </lineage>
</organism>
<gene>
    <name evidence="1" type="ORF">B1R32_11582</name>
</gene>